<evidence type="ECO:0000313" key="2">
    <source>
        <dbReference type="Proteomes" id="UP000254280"/>
    </source>
</evidence>
<organism evidence="1 2">
    <name type="scientific">[Pasteurella] mairii</name>
    <dbReference type="NCBI Taxonomy" id="757"/>
    <lineage>
        <taxon>Bacteria</taxon>
        <taxon>Pseudomonadati</taxon>
        <taxon>Pseudomonadota</taxon>
        <taxon>Gammaproteobacteria</taxon>
        <taxon>Pasteurellales</taxon>
        <taxon>Pasteurellaceae</taxon>
    </lineage>
</organism>
<protein>
    <submittedName>
        <fullName evidence="1">Uncharacterized protein</fullName>
    </submittedName>
</protein>
<dbReference type="Proteomes" id="UP000254280">
    <property type="component" value="Unassembled WGS sequence"/>
</dbReference>
<sequence length="81" mass="9478">MNNDKFQEYSKVNFEVEQYIFQAKAILDYICEDFLTNNAFTANDEMINNVLWTASTMLENALEANTKRQKLVGEFIRGDKK</sequence>
<reference evidence="1 2" key="1">
    <citation type="submission" date="2018-06" db="EMBL/GenBank/DDBJ databases">
        <authorList>
            <consortium name="Pathogen Informatics"/>
            <person name="Doyle S."/>
        </authorList>
    </citation>
    <scope>NUCLEOTIDE SEQUENCE [LARGE SCALE GENOMIC DNA]</scope>
    <source>
        <strain evidence="1 2">NCTC10699</strain>
    </source>
</reference>
<keyword evidence="2" id="KW-1185">Reference proteome</keyword>
<evidence type="ECO:0000313" key="1">
    <source>
        <dbReference type="EMBL" id="SUB32808.1"/>
    </source>
</evidence>
<dbReference type="EMBL" id="UGSS01000002">
    <property type="protein sequence ID" value="SUB32808.1"/>
    <property type="molecule type" value="Genomic_DNA"/>
</dbReference>
<gene>
    <name evidence="1" type="ORF">NCTC10699_00393</name>
</gene>
<dbReference type="AlphaFoldDB" id="A0A379B3H9"/>
<proteinExistence type="predicted"/>
<accession>A0A379B3H9</accession>
<name>A0A379B3H9_9PAST</name>